<organism evidence="3 4">
    <name type="scientific">Mycena pura</name>
    <dbReference type="NCBI Taxonomy" id="153505"/>
    <lineage>
        <taxon>Eukaryota</taxon>
        <taxon>Fungi</taxon>
        <taxon>Dikarya</taxon>
        <taxon>Basidiomycota</taxon>
        <taxon>Agaricomycotina</taxon>
        <taxon>Agaricomycetes</taxon>
        <taxon>Agaricomycetidae</taxon>
        <taxon>Agaricales</taxon>
        <taxon>Marasmiineae</taxon>
        <taxon>Mycenaceae</taxon>
        <taxon>Mycena</taxon>
    </lineage>
</organism>
<protein>
    <recommendedName>
        <fullName evidence="2">Mixed lineage kinase domain-containing protein</fullName>
    </recommendedName>
</protein>
<dbReference type="InterPro" id="IPR054000">
    <property type="entry name" value="MLKL_N"/>
</dbReference>
<dbReference type="EMBL" id="JARJCW010000019">
    <property type="protein sequence ID" value="KAJ7214384.1"/>
    <property type="molecule type" value="Genomic_DNA"/>
</dbReference>
<dbReference type="InterPro" id="IPR036537">
    <property type="entry name" value="Adaptor_Cbl_N_dom_sf"/>
</dbReference>
<sequence>MPAIRHTRREGRLHNPIAPTSTVAPAGTSSSGTKGFSIDTTPLFLRRSKANYRVDELMQRGLDASRLLQSIGSSMNLEKLQIVASSCALLFETVASVRTNKTQCMQLLERVHQIVRAIINLCGDAKGLMAPMMTRAIEQFSTTLTQLHGLLRTQASFGLFARILRHAEIQDALTQCSEALQQALDVFTVQSSLITNSAMGGMRRSATDRHAEILRALGR</sequence>
<reference evidence="3" key="1">
    <citation type="submission" date="2023-03" db="EMBL/GenBank/DDBJ databases">
        <title>Massive genome expansion in bonnet fungi (Mycena s.s.) driven by repeated elements and novel gene families across ecological guilds.</title>
        <authorList>
            <consortium name="Lawrence Berkeley National Laboratory"/>
            <person name="Harder C.B."/>
            <person name="Miyauchi S."/>
            <person name="Viragh M."/>
            <person name="Kuo A."/>
            <person name="Thoen E."/>
            <person name="Andreopoulos B."/>
            <person name="Lu D."/>
            <person name="Skrede I."/>
            <person name="Drula E."/>
            <person name="Henrissat B."/>
            <person name="Morin E."/>
            <person name="Kohler A."/>
            <person name="Barry K."/>
            <person name="LaButti K."/>
            <person name="Morin E."/>
            <person name="Salamov A."/>
            <person name="Lipzen A."/>
            <person name="Mereny Z."/>
            <person name="Hegedus B."/>
            <person name="Baldrian P."/>
            <person name="Stursova M."/>
            <person name="Weitz H."/>
            <person name="Taylor A."/>
            <person name="Grigoriev I.V."/>
            <person name="Nagy L.G."/>
            <person name="Martin F."/>
            <person name="Kauserud H."/>
        </authorList>
    </citation>
    <scope>NUCLEOTIDE SEQUENCE</scope>
    <source>
        <strain evidence="3">9144</strain>
    </source>
</reference>
<dbReference type="Proteomes" id="UP001219525">
    <property type="component" value="Unassembled WGS sequence"/>
</dbReference>
<evidence type="ECO:0000256" key="1">
    <source>
        <dbReference type="SAM" id="MobiDB-lite"/>
    </source>
</evidence>
<feature type="compositionally biased region" description="Basic residues" evidence="1">
    <location>
        <begin position="1"/>
        <end position="11"/>
    </location>
</feature>
<dbReference type="GO" id="GO:0007166">
    <property type="term" value="P:cell surface receptor signaling pathway"/>
    <property type="evidence" value="ECO:0007669"/>
    <property type="project" value="InterPro"/>
</dbReference>
<dbReference type="InterPro" id="IPR059179">
    <property type="entry name" value="MLKL-like_MCAfunc"/>
</dbReference>
<dbReference type="AlphaFoldDB" id="A0AAD6VJ23"/>
<feature type="domain" description="Mixed lineage kinase" evidence="2">
    <location>
        <begin position="86"/>
        <end position="186"/>
    </location>
</feature>
<feature type="compositionally biased region" description="Polar residues" evidence="1">
    <location>
        <begin position="18"/>
        <end position="34"/>
    </location>
</feature>
<comment type="caution">
    <text evidence="3">The sequence shown here is derived from an EMBL/GenBank/DDBJ whole genome shotgun (WGS) entry which is preliminary data.</text>
</comment>
<gene>
    <name evidence="3" type="ORF">GGX14DRAFT_443798</name>
</gene>
<feature type="region of interest" description="Disordered" evidence="1">
    <location>
        <begin position="1"/>
        <end position="34"/>
    </location>
</feature>
<proteinExistence type="predicted"/>
<evidence type="ECO:0000259" key="2">
    <source>
        <dbReference type="Pfam" id="PF22215"/>
    </source>
</evidence>
<evidence type="ECO:0000313" key="3">
    <source>
        <dbReference type="EMBL" id="KAJ7214384.1"/>
    </source>
</evidence>
<evidence type="ECO:0000313" key="4">
    <source>
        <dbReference type="Proteomes" id="UP001219525"/>
    </source>
</evidence>
<dbReference type="Gene3D" id="1.20.930.20">
    <property type="entry name" value="Adaptor protein Cbl, N-terminal domain"/>
    <property type="match status" value="1"/>
</dbReference>
<dbReference type="Pfam" id="PF22215">
    <property type="entry name" value="MLKL_N"/>
    <property type="match status" value="1"/>
</dbReference>
<name>A0AAD6VJ23_9AGAR</name>
<dbReference type="CDD" id="cd21037">
    <property type="entry name" value="MLKL_NTD"/>
    <property type="match status" value="1"/>
</dbReference>
<keyword evidence="4" id="KW-1185">Reference proteome</keyword>
<accession>A0AAD6VJ23</accession>